<sequence length="594" mass="67256">MIKILAIAPYDGMAESLLAISKKRQDISMTVKTGNLQTGVQIAKECIHNNYDVIISRGGTAKLLRKEFDLPVLEISISVYDMLRALKLAQNYTDKFAIVGYPSITKCARTLCDLLQYEIDIFTFCEDSEVLPTLTDLKDKGYRMVLCDMIGSVTAHKIGLNSILITSGPESIENSIDEAVSLCQSYQFVYKQKELFQQMFLASDSEALLFTGDGKLTFSSLRDDEEDQKILKYIKKLLPTLLDAPVYRVEKKHNTCMLSICSKQIYHENRLYLAVYIHRKALLSYSEESFLTVQNRLNTGEEDLEGYYNSAAYVGNLRSTIEDYAKTAYPVLILGEKGTGKGKAASLIYELGLYQNSPYYVIDCCLVTDKKWKQFLEDEDSPFCNIHSTIYLKNTECLSETAAAHLITFLDGTNVCKRNRFIFSAAVSRPDVRTLLTDYLMNHLSCLTLYIPPLRDRREDIPSIITLYLNQLNTAVGKEIIGFEADALQTILDFPWKENLDQFKRVLKELVITARGSYITQDETRAVLRKESPSVPILLPGTAAVKINQPLSDINYDIACMIIEEEDGNQAKAAKRLDISRSTLWRMLKSRENS</sequence>
<dbReference type="GO" id="GO:0043565">
    <property type="term" value="F:sequence-specific DNA binding"/>
    <property type="evidence" value="ECO:0007669"/>
    <property type="project" value="InterPro"/>
</dbReference>
<evidence type="ECO:0000256" key="4">
    <source>
        <dbReference type="ARBA" id="ARBA00023163"/>
    </source>
</evidence>
<dbReference type="Pfam" id="PF02954">
    <property type="entry name" value="HTH_8"/>
    <property type="match status" value="1"/>
</dbReference>
<dbReference type="Pfam" id="PF06506">
    <property type="entry name" value="PrpR_N"/>
    <property type="match status" value="1"/>
</dbReference>
<dbReference type="EMBL" id="FQVI01000003">
    <property type="protein sequence ID" value="SHE60642.1"/>
    <property type="molecule type" value="Genomic_DNA"/>
</dbReference>
<dbReference type="PANTHER" id="PTHR32071">
    <property type="entry name" value="TRANSCRIPTIONAL REGULATORY PROTEIN"/>
    <property type="match status" value="1"/>
</dbReference>
<evidence type="ECO:0000256" key="3">
    <source>
        <dbReference type="ARBA" id="ARBA00023015"/>
    </source>
</evidence>
<proteinExistence type="predicted"/>
<dbReference type="PROSITE" id="PS50045">
    <property type="entry name" value="SIGMA54_INTERACT_4"/>
    <property type="match status" value="1"/>
</dbReference>
<keyword evidence="4" id="KW-0804">Transcription</keyword>
<feature type="domain" description="Sigma-54 factor interaction" evidence="5">
    <location>
        <begin position="307"/>
        <end position="512"/>
    </location>
</feature>
<dbReference type="InterPro" id="IPR002197">
    <property type="entry name" value="HTH_Fis"/>
</dbReference>
<dbReference type="Gene3D" id="3.40.50.300">
    <property type="entry name" value="P-loop containing nucleotide triphosphate hydrolases"/>
    <property type="match status" value="1"/>
</dbReference>
<protein>
    <submittedName>
        <fullName evidence="6">Regulatory protein, Fis family</fullName>
    </submittedName>
</protein>
<dbReference type="InterPro" id="IPR058031">
    <property type="entry name" value="AAA_lid_NorR"/>
</dbReference>
<dbReference type="GO" id="GO:0000156">
    <property type="term" value="F:phosphorelay response regulator activity"/>
    <property type="evidence" value="ECO:0007669"/>
    <property type="project" value="InterPro"/>
</dbReference>
<dbReference type="InterPro" id="IPR010524">
    <property type="entry name" value="Sig_transdc_resp-reg_PrpR_N"/>
</dbReference>
<evidence type="ECO:0000313" key="6">
    <source>
        <dbReference type="EMBL" id="SHE60642.1"/>
    </source>
</evidence>
<accession>A0A1M4UVA9</accession>
<dbReference type="Gene3D" id="1.10.8.60">
    <property type="match status" value="1"/>
</dbReference>
<dbReference type="Gene3D" id="1.10.10.60">
    <property type="entry name" value="Homeodomain-like"/>
    <property type="match status" value="1"/>
</dbReference>
<keyword evidence="1" id="KW-0547">Nucleotide-binding</keyword>
<dbReference type="PANTHER" id="PTHR32071:SF122">
    <property type="entry name" value="SIGMA FACTOR"/>
    <property type="match status" value="1"/>
</dbReference>
<dbReference type="InterPro" id="IPR009057">
    <property type="entry name" value="Homeodomain-like_sf"/>
</dbReference>
<organism evidence="6 7">
    <name type="scientific">Lactonifactor longoviformis DSM 17459</name>
    <dbReference type="NCBI Taxonomy" id="1122155"/>
    <lineage>
        <taxon>Bacteria</taxon>
        <taxon>Bacillati</taxon>
        <taxon>Bacillota</taxon>
        <taxon>Clostridia</taxon>
        <taxon>Eubacteriales</taxon>
        <taxon>Clostridiaceae</taxon>
        <taxon>Lactonifactor</taxon>
    </lineage>
</organism>
<dbReference type="GO" id="GO:0005524">
    <property type="term" value="F:ATP binding"/>
    <property type="evidence" value="ECO:0007669"/>
    <property type="project" value="UniProtKB-KW"/>
</dbReference>
<evidence type="ECO:0000256" key="1">
    <source>
        <dbReference type="ARBA" id="ARBA00022741"/>
    </source>
</evidence>
<keyword evidence="7" id="KW-1185">Reference proteome</keyword>
<name>A0A1M4UVA9_9CLOT</name>
<evidence type="ECO:0000313" key="7">
    <source>
        <dbReference type="Proteomes" id="UP000184245"/>
    </source>
</evidence>
<dbReference type="Proteomes" id="UP000184245">
    <property type="component" value="Unassembled WGS sequence"/>
</dbReference>
<keyword evidence="3" id="KW-0805">Transcription regulation</keyword>
<evidence type="ECO:0000259" key="5">
    <source>
        <dbReference type="PROSITE" id="PS50045"/>
    </source>
</evidence>
<dbReference type="OrthoDB" id="9771372at2"/>
<dbReference type="Pfam" id="PF25601">
    <property type="entry name" value="AAA_lid_14"/>
    <property type="match status" value="1"/>
</dbReference>
<dbReference type="InterPro" id="IPR002078">
    <property type="entry name" value="Sigma_54_int"/>
</dbReference>
<dbReference type="SUPFAM" id="SSF159800">
    <property type="entry name" value="PrpR receptor domain-like"/>
    <property type="match status" value="1"/>
</dbReference>
<dbReference type="SUPFAM" id="SSF52540">
    <property type="entry name" value="P-loop containing nucleoside triphosphate hydrolases"/>
    <property type="match status" value="1"/>
</dbReference>
<dbReference type="SUPFAM" id="SSF46689">
    <property type="entry name" value="Homeodomain-like"/>
    <property type="match status" value="1"/>
</dbReference>
<dbReference type="InterPro" id="IPR027417">
    <property type="entry name" value="P-loop_NTPase"/>
</dbReference>
<dbReference type="AlphaFoldDB" id="A0A1M4UVA9"/>
<dbReference type="STRING" id="1122155.SAMN02745158_00998"/>
<dbReference type="Gene3D" id="3.40.50.10660">
    <property type="entry name" value="PrpR receptor domain-like"/>
    <property type="match status" value="1"/>
</dbReference>
<dbReference type="GO" id="GO:0006355">
    <property type="term" value="P:regulation of DNA-templated transcription"/>
    <property type="evidence" value="ECO:0007669"/>
    <property type="project" value="InterPro"/>
</dbReference>
<keyword evidence="2" id="KW-0067">ATP-binding</keyword>
<gene>
    <name evidence="6" type="ORF">SAMN02745158_00998</name>
</gene>
<dbReference type="RefSeq" id="WP_072849516.1">
    <property type="nucleotide sequence ID" value="NZ_FQVI01000003.1"/>
</dbReference>
<dbReference type="Gene3D" id="3.40.50.2300">
    <property type="match status" value="1"/>
</dbReference>
<dbReference type="Pfam" id="PF14532">
    <property type="entry name" value="Sigma54_activ_2"/>
    <property type="match status" value="1"/>
</dbReference>
<reference evidence="6 7" key="1">
    <citation type="submission" date="2016-11" db="EMBL/GenBank/DDBJ databases">
        <authorList>
            <person name="Jaros S."/>
            <person name="Januszkiewicz K."/>
            <person name="Wedrychowicz H."/>
        </authorList>
    </citation>
    <scope>NUCLEOTIDE SEQUENCE [LARGE SCALE GENOMIC DNA]</scope>
    <source>
        <strain evidence="6 7">DSM 17459</strain>
    </source>
</reference>
<evidence type="ECO:0000256" key="2">
    <source>
        <dbReference type="ARBA" id="ARBA00022840"/>
    </source>
</evidence>